<accession>A0ABV0EFS7</accession>
<dbReference type="Proteomes" id="UP001482231">
    <property type="component" value="Unassembled WGS sequence"/>
</dbReference>
<dbReference type="EMBL" id="JBAJEX010000003">
    <property type="protein sequence ID" value="MEO1766692.1"/>
    <property type="molecule type" value="Genomic_DNA"/>
</dbReference>
<comment type="caution">
    <text evidence="1">The sequence shown here is derived from an EMBL/GenBank/DDBJ whole genome shotgun (WGS) entry which is preliminary data.</text>
</comment>
<keyword evidence="2" id="KW-1185">Reference proteome</keyword>
<proteinExistence type="predicted"/>
<organism evidence="1 2">
    <name type="scientific">Thiobacter aerophilum</name>
    <dbReference type="NCBI Taxonomy" id="3121275"/>
    <lineage>
        <taxon>Bacteria</taxon>
        <taxon>Pseudomonadati</taxon>
        <taxon>Pseudomonadota</taxon>
        <taxon>Betaproteobacteria</taxon>
        <taxon>Burkholderiales</taxon>
        <taxon>Thiobacteraceae</taxon>
        <taxon>Thiobacter</taxon>
    </lineage>
</organism>
<name>A0ABV0EFS7_9BURK</name>
<reference evidence="1 2" key="1">
    <citation type="submission" date="2024-02" db="EMBL/GenBank/DDBJ databases">
        <title>New thermophilic sulfur-oxidizing bacteria from a hot springs of the Uzon caldera (Kamchatka, Russia).</title>
        <authorList>
            <person name="Dukat A.M."/>
            <person name="Elcheninov A.G."/>
            <person name="Frolov E.N."/>
        </authorList>
    </citation>
    <scope>NUCLEOTIDE SEQUENCE [LARGE SCALE GENOMIC DNA]</scope>
    <source>
        <strain evidence="1 2">AK1</strain>
    </source>
</reference>
<dbReference type="Pfam" id="PF10096">
    <property type="entry name" value="DUF2334"/>
    <property type="match status" value="1"/>
</dbReference>
<gene>
    <name evidence="1" type="ORF">V6E02_05650</name>
</gene>
<evidence type="ECO:0000313" key="2">
    <source>
        <dbReference type="Proteomes" id="UP001482231"/>
    </source>
</evidence>
<sequence>MMTLVAMTMVVFSGGVWGAAFPTVSIVLRYDDYAATSSTALEQRLFTAFAAQRVPVLVAVVPFPGRAYPQSVTDLTPIAPDLSEEKVTLLKALLRSGIGEIGLHGYSHRNNGSAGDVVTEFAGLPFERQRQFLLLGRRALESTLDAPVRVFTPPFNAFDAKTVRALRETGFSVLSAGTTPAQEAGPLRLLPGTVYPQGLRAAVARARQLKEPALVVVVMHPYDFVDSGEAMPGFRTRYRDQMKVQTFLDDV</sequence>
<evidence type="ECO:0000313" key="1">
    <source>
        <dbReference type="EMBL" id="MEO1766692.1"/>
    </source>
</evidence>
<protein>
    <submittedName>
        <fullName evidence="1">DUF2334 domain-containing protein</fullName>
    </submittedName>
</protein>
<dbReference type="InterPro" id="IPR018763">
    <property type="entry name" value="DUF2334"/>
</dbReference>
<dbReference type="InterPro" id="IPR011330">
    <property type="entry name" value="Glyco_hydro/deAcase_b/a-brl"/>
</dbReference>
<dbReference type="SUPFAM" id="SSF88713">
    <property type="entry name" value="Glycoside hydrolase/deacetylase"/>
    <property type="match status" value="1"/>
</dbReference>
<dbReference type="RefSeq" id="WP_347307799.1">
    <property type="nucleotide sequence ID" value="NZ_JBAJEX010000003.1"/>
</dbReference>
<dbReference type="Gene3D" id="3.20.20.370">
    <property type="entry name" value="Glycoside hydrolase/deacetylase"/>
    <property type="match status" value="1"/>
</dbReference>